<comment type="caution">
    <text evidence="10">Lacks conserved residue(s) required for the propagation of feature annotation.</text>
</comment>
<comment type="subcellular location">
    <subcellularLocation>
        <location evidence="1">Membrane</location>
    </subcellularLocation>
</comment>
<dbReference type="PANTHER" id="PTHR24543:SF325">
    <property type="entry name" value="F5_8 TYPE C DOMAIN-CONTAINING PROTEIN"/>
    <property type="match status" value="1"/>
</dbReference>
<reference evidence="14 15" key="1">
    <citation type="journal article" date="2018" name="Sci. Rep.">
        <title>Comparative analysis of the Pocillopora damicornis genome highlights role of immune system in coral evolution.</title>
        <authorList>
            <person name="Cunning R."/>
            <person name="Bay R.A."/>
            <person name="Gillette P."/>
            <person name="Baker A.C."/>
            <person name="Traylor-Knowles N."/>
        </authorList>
    </citation>
    <scope>NUCLEOTIDE SEQUENCE [LARGE SCALE GENOMIC DNA]</scope>
    <source>
        <strain evidence="14">RSMAS</strain>
        <tissue evidence="14">Whole animal</tissue>
    </source>
</reference>
<keyword evidence="6" id="KW-0677">Repeat</keyword>
<evidence type="ECO:0000256" key="1">
    <source>
        <dbReference type="ARBA" id="ARBA00004370"/>
    </source>
</evidence>
<evidence type="ECO:0000256" key="10">
    <source>
        <dbReference type="PROSITE-ProRule" id="PRU00076"/>
    </source>
</evidence>
<dbReference type="PROSITE" id="PS01187">
    <property type="entry name" value="EGF_CA"/>
    <property type="match status" value="2"/>
</dbReference>
<evidence type="ECO:0000256" key="2">
    <source>
        <dbReference type="ARBA" id="ARBA00007200"/>
    </source>
</evidence>
<keyword evidence="15" id="KW-1185">Reference proteome</keyword>
<evidence type="ECO:0000259" key="11">
    <source>
        <dbReference type="PROSITE" id="PS50022"/>
    </source>
</evidence>
<dbReference type="PROSITE" id="PS50026">
    <property type="entry name" value="EGF_3"/>
    <property type="match status" value="3"/>
</dbReference>
<dbReference type="Pfam" id="PF12947">
    <property type="entry name" value="EGF_3"/>
    <property type="match status" value="1"/>
</dbReference>
<keyword evidence="5" id="KW-0732">Signal</keyword>
<dbReference type="InterPro" id="IPR000742">
    <property type="entry name" value="EGF"/>
</dbReference>
<dbReference type="SMART" id="SM00231">
    <property type="entry name" value="FA58C"/>
    <property type="match status" value="2"/>
</dbReference>
<dbReference type="Gene3D" id="2.60.120.200">
    <property type="match status" value="1"/>
</dbReference>
<dbReference type="CDD" id="cd00057">
    <property type="entry name" value="FA58C"/>
    <property type="match status" value="2"/>
</dbReference>
<dbReference type="CDD" id="cd00054">
    <property type="entry name" value="EGF_CA"/>
    <property type="match status" value="3"/>
</dbReference>
<dbReference type="OrthoDB" id="5985969at2759"/>
<dbReference type="SUPFAM" id="SSF49899">
    <property type="entry name" value="Concanavalin A-like lectins/glucanases"/>
    <property type="match status" value="1"/>
</dbReference>
<keyword evidence="3 10" id="KW-0245">EGF-like domain</keyword>
<dbReference type="PROSITE" id="PS01186">
    <property type="entry name" value="EGF_2"/>
    <property type="match status" value="2"/>
</dbReference>
<proteinExistence type="inferred from homology"/>
<evidence type="ECO:0000313" key="15">
    <source>
        <dbReference type="Proteomes" id="UP000275408"/>
    </source>
</evidence>
<dbReference type="InterPro" id="IPR000152">
    <property type="entry name" value="EGF-type_Asp/Asn_hydroxyl_site"/>
</dbReference>
<organism evidence="14 15">
    <name type="scientific">Pocillopora damicornis</name>
    <name type="common">Cauliflower coral</name>
    <name type="synonym">Millepora damicornis</name>
    <dbReference type="NCBI Taxonomy" id="46731"/>
    <lineage>
        <taxon>Eukaryota</taxon>
        <taxon>Metazoa</taxon>
        <taxon>Cnidaria</taxon>
        <taxon>Anthozoa</taxon>
        <taxon>Hexacorallia</taxon>
        <taxon>Scleractinia</taxon>
        <taxon>Astrocoeniina</taxon>
        <taxon>Pocilloporidae</taxon>
        <taxon>Pocillopora</taxon>
    </lineage>
</organism>
<evidence type="ECO:0000256" key="9">
    <source>
        <dbReference type="ARBA" id="ARBA00023157"/>
    </source>
</evidence>
<evidence type="ECO:0000256" key="6">
    <source>
        <dbReference type="ARBA" id="ARBA00022737"/>
    </source>
</evidence>
<dbReference type="InterPro" id="IPR000421">
    <property type="entry name" value="FA58C"/>
</dbReference>
<evidence type="ECO:0000256" key="7">
    <source>
        <dbReference type="ARBA" id="ARBA00022989"/>
    </source>
</evidence>
<dbReference type="InterPro" id="IPR001881">
    <property type="entry name" value="EGF-like_Ca-bd_dom"/>
</dbReference>
<dbReference type="Gene3D" id="2.60.120.260">
    <property type="entry name" value="Galactose-binding domain-like"/>
    <property type="match status" value="2"/>
</dbReference>
<dbReference type="GO" id="GO:0005509">
    <property type="term" value="F:calcium ion binding"/>
    <property type="evidence" value="ECO:0007669"/>
    <property type="project" value="InterPro"/>
</dbReference>
<dbReference type="EMBL" id="RCHS01002377">
    <property type="protein sequence ID" value="RMX47714.1"/>
    <property type="molecule type" value="Genomic_DNA"/>
</dbReference>
<comment type="similarity">
    <text evidence="2">Belongs to the polycystin family.</text>
</comment>
<feature type="domain" description="EGF-like" evidence="12">
    <location>
        <begin position="619"/>
        <end position="659"/>
    </location>
</feature>
<keyword evidence="7" id="KW-1133">Transmembrane helix</keyword>
<keyword evidence="8" id="KW-0472">Membrane</keyword>
<evidence type="ECO:0000256" key="8">
    <source>
        <dbReference type="ARBA" id="ARBA00023136"/>
    </source>
</evidence>
<dbReference type="InterPro" id="IPR018097">
    <property type="entry name" value="EGF_Ca-bd_CS"/>
</dbReference>
<sequence length="894" mass="99423">MQVVFNTKHLYHLECAEAQGVESGAISDNQMSASSQWSHKESAHYGRLHVKETQHNAGGWVALTDDENQWLQIDLNNRYIKITRVATQGRNIRYWHCSVTKYHLTYSNDGINFYFYKERGHNEAKNFSGNTDQDTVVYHDLSPPITARYIRFQPTSWIGGVSMRVELYGCLECQDPLGIENGAISDGQISASSELNADHASTKGRLILSEGTWLPLKEDGDQWLQIDLRNNDIIVKRVATQGMNASPKWVTSYNLQYGYKKSYLQYYMEQGTTRKVFAGNYDQKTIVYHDLNPPIVGRYIRFRPVDWQEGIAMRVELFGCSAAKIPEAKATFPLNSFFETREITNKQPQGIRGDVSLAIGPNGDIGGSYRFSGHANSYIEFPNDGGLDLKHSITLLCWLYPENTHDGALFNYKSRGAWAVHFWIGPNGIIYVHFRNRDYLNTWGSLLTNQPLATHKWHYIGASYDYITGMESVWVNGVRVVERNIGAGITLGTQDNVRVGVKADDPRHLTARIAAMQFYDLALTAEQINRVKHLGLDEDECQDHKHNCDVNAQCNNTFGSYNCTCLNGYSGDGVSCRDIDECTTNVHNCDSLAVCNNAVGSFYCTCIAGYEGNGTACIDIDECAISAHNCHGVAYCFNIPGSFSCECRKSYIGDGISCEPFGDFSVTIRNSSKDKYQATPVQRSVKSVREALIHGLNKDLIVLKSTFEWSVVSEMELAASESALGTIVSQGTTEWTIDKRSLPAGIYQVKFNATLAVGDPASPKILNAFDYGFIEVIAAPLRAILDGGSNVRWGSKQNVTVNGSLSYDADIGPGIHTGLNFSWSCRSNTSVSNTCFDSFLNEGDLNRTIITVDPSKLEIDRTFFLKLNVTKDVRSSSAEMSFTIAAGEVPQVTL</sequence>
<dbReference type="Pfam" id="PF00754">
    <property type="entry name" value="F5_F8_type_C"/>
    <property type="match status" value="2"/>
</dbReference>
<dbReference type="PROSITE" id="PS51111">
    <property type="entry name" value="REJ"/>
    <property type="match status" value="1"/>
</dbReference>
<gene>
    <name evidence="14" type="ORF">pdam_00012353</name>
</gene>
<dbReference type="InterPro" id="IPR013320">
    <property type="entry name" value="ConA-like_dom_sf"/>
</dbReference>
<evidence type="ECO:0000313" key="14">
    <source>
        <dbReference type="EMBL" id="RMX47714.1"/>
    </source>
</evidence>
<dbReference type="InterPro" id="IPR024731">
    <property type="entry name" value="NELL2-like_EGF"/>
</dbReference>
<dbReference type="InterPro" id="IPR049883">
    <property type="entry name" value="NOTCH1_EGF-like"/>
</dbReference>
<dbReference type="FunFam" id="2.60.120.260:FF:000016">
    <property type="entry name" value="Contactin-associated protein-like 4 isoform 1"/>
    <property type="match status" value="1"/>
</dbReference>
<evidence type="ECO:0000259" key="12">
    <source>
        <dbReference type="PROSITE" id="PS50026"/>
    </source>
</evidence>
<feature type="domain" description="EGF-like" evidence="12">
    <location>
        <begin position="578"/>
        <end position="618"/>
    </location>
</feature>
<dbReference type="SUPFAM" id="SSF49785">
    <property type="entry name" value="Galactose-binding domain-like"/>
    <property type="match status" value="2"/>
</dbReference>
<name>A0A3M6U2G1_POCDA</name>
<dbReference type="InterPro" id="IPR014010">
    <property type="entry name" value="REJ_dom"/>
</dbReference>
<comment type="caution">
    <text evidence="14">The sequence shown here is derived from an EMBL/GenBank/DDBJ whole genome shotgun (WGS) entry which is preliminary data.</text>
</comment>
<dbReference type="PROSITE" id="PS50022">
    <property type="entry name" value="FA58C_3"/>
    <property type="match status" value="2"/>
</dbReference>
<feature type="domain" description="REJ" evidence="13">
    <location>
        <begin position="663"/>
        <end position="894"/>
    </location>
</feature>
<dbReference type="Gene3D" id="2.10.25.10">
    <property type="entry name" value="Laminin"/>
    <property type="match status" value="3"/>
</dbReference>
<dbReference type="Pfam" id="PF13385">
    <property type="entry name" value="Laminin_G_3"/>
    <property type="match status" value="1"/>
</dbReference>
<dbReference type="PANTHER" id="PTHR24543">
    <property type="entry name" value="MULTICOPPER OXIDASE-RELATED"/>
    <property type="match status" value="1"/>
</dbReference>
<dbReference type="SMART" id="SM00179">
    <property type="entry name" value="EGF_CA"/>
    <property type="match status" value="3"/>
</dbReference>
<dbReference type="SUPFAM" id="SSF57184">
    <property type="entry name" value="Growth factor receptor domain"/>
    <property type="match status" value="1"/>
</dbReference>
<dbReference type="FunFam" id="2.10.25.10:FF:000038">
    <property type="entry name" value="Fibrillin 2"/>
    <property type="match status" value="3"/>
</dbReference>
<feature type="non-terminal residue" evidence="14">
    <location>
        <position position="894"/>
    </location>
</feature>
<dbReference type="AlphaFoldDB" id="A0A3M6U2G1"/>
<dbReference type="InterPro" id="IPR002859">
    <property type="entry name" value="PKD/REJ-like"/>
</dbReference>
<dbReference type="PROSITE" id="PS00010">
    <property type="entry name" value="ASX_HYDROXYL"/>
    <property type="match status" value="3"/>
</dbReference>
<dbReference type="SMART" id="SM00181">
    <property type="entry name" value="EGF"/>
    <property type="match status" value="3"/>
</dbReference>
<dbReference type="GO" id="GO:0016020">
    <property type="term" value="C:membrane"/>
    <property type="evidence" value="ECO:0007669"/>
    <property type="project" value="UniProtKB-SubCell"/>
</dbReference>
<dbReference type="InterPro" id="IPR008979">
    <property type="entry name" value="Galactose-bd-like_sf"/>
</dbReference>
<dbReference type="Pfam" id="PF02010">
    <property type="entry name" value="REJ"/>
    <property type="match status" value="1"/>
</dbReference>
<keyword evidence="4" id="KW-0812">Transmembrane</keyword>
<feature type="domain" description="F5/8 type C" evidence="11">
    <location>
        <begin position="173"/>
        <end position="320"/>
    </location>
</feature>
<accession>A0A3M6U2G1</accession>
<evidence type="ECO:0000259" key="13">
    <source>
        <dbReference type="PROSITE" id="PS51111"/>
    </source>
</evidence>
<dbReference type="FunFam" id="2.60.120.260:FF:000002">
    <property type="entry name" value="Coagulation factor VIII"/>
    <property type="match status" value="1"/>
</dbReference>
<keyword evidence="9" id="KW-1015">Disulfide bond</keyword>
<protein>
    <submittedName>
        <fullName evidence="14">Uncharacterized protein</fullName>
    </submittedName>
</protein>
<evidence type="ECO:0000256" key="4">
    <source>
        <dbReference type="ARBA" id="ARBA00022692"/>
    </source>
</evidence>
<feature type="domain" description="EGF-like" evidence="12">
    <location>
        <begin position="537"/>
        <end position="577"/>
    </location>
</feature>
<evidence type="ECO:0000256" key="5">
    <source>
        <dbReference type="ARBA" id="ARBA00022729"/>
    </source>
</evidence>
<dbReference type="Pfam" id="PF07645">
    <property type="entry name" value="EGF_CA"/>
    <property type="match status" value="2"/>
</dbReference>
<feature type="domain" description="F5/8 type C" evidence="11">
    <location>
        <begin position="15"/>
        <end position="170"/>
    </location>
</feature>
<dbReference type="InterPro" id="IPR009030">
    <property type="entry name" value="Growth_fac_rcpt_cys_sf"/>
</dbReference>
<dbReference type="Proteomes" id="UP000275408">
    <property type="component" value="Unassembled WGS sequence"/>
</dbReference>
<dbReference type="PROSITE" id="PS01286">
    <property type="entry name" value="FA58C_2"/>
    <property type="match status" value="2"/>
</dbReference>
<evidence type="ECO:0000256" key="3">
    <source>
        <dbReference type="ARBA" id="ARBA00022536"/>
    </source>
</evidence>